<gene>
    <name evidence="5" type="ORF">J27TS8_02750</name>
</gene>
<accession>A0A919WEE2</accession>
<protein>
    <recommendedName>
        <fullName evidence="4">G5 domain-containing protein</fullName>
    </recommendedName>
</protein>
<dbReference type="PANTHER" id="PTHR35788">
    <property type="entry name" value="EXPORTED PROTEIN-RELATED"/>
    <property type="match status" value="1"/>
</dbReference>
<comment type="caution">
    <text evidence="5">The sequence shown here is derived from an EMBL/GenBank/DDBJ whole genome shotgun (WGS) entry which is preliminary data.</text>
</comment>
<feature type="compositionally biased region" description="Polar residues" evidence="3">
    <location>
        <begin position="401"/>
        <end position="411"/>
    </location>
</feature>
<dbReference type="PANTHER" id="PTHR35788:SF1">
    <property type="entry name" value="EXPORTED PROTEIN"/>
    <property type="match status" value="1"/>
</dbReference>
<evidence type="ECO:0000313" key="5">
    <source>
        <dbReference type="EMBL" id="GIN60282.1"/>
    </source>
</evidence>
<keyword evidence="1" id="KW-0732">Signal</keyword>
<feature type="domain" description="G5" evidence="4">
    <location>
        <begin position="302"/>
        <end position="380"/>
    </location>
</feature>
<evidence type="ECO:0000256" key="2">
    <source>
        <dbReference type="SAM" id="Coils"/>
    </source>
</evidence>
<feature type="coiled-coil region" evidence="2">
    <location>
        <begin position="123"/>
        <end position="150"/>
    </location>
</feature>
<dbReference type="InterPro" id="IPR011098">
    <property type="entry name" value="G5_dom"/>
</dbReference>
<evidence type="ECO:0000259" key="4">
    <source>
        <dbReference type="SMART" id="SM01208"/>
    </source>
</evidence>
<dbReference type="Proteomes" id="UP000682111">
    <property type="component" value="Unassembled WGS sequence"/>
</dbReference>
<evidence type="ECO:0000313" key="6">
    <source>
        <dbReference type="Proteomes" id="UP000682111"/>
    </source>
</evidence>
<dbReference type="RefSeq" id="WP_212933126.1">
    <property type="nucleotide sequence ID" value="NZ_BORC01000001.1"/>
</dbReference>
<keyword evidence="6" id="KW-1185">Reference proteome</keyword>
<keyword evidence="2" id="KW-0175">Coiled coil</keyword>
<proteinExistence type="predicted"/>
<reference evidence="5" key="1">
    <citation type="submission" date="2021-03" db="EMBL/GenBank/DDBJ databases">
        <title>Antimicrobial resistance genes in bacteria isolated from Japanese honey, and their potential for conferring macrolide and lincosamide resistance in the American foulbrood pathogen Paenibacillus larvae.</title>
        <authorList>
            <person name="Okamoto M."/>
            <person name="Kumagai M."/>
            <person name="Kanamori H."/>
            <person name="Takamatsu D."/>
        </authorList>
    </citation>
    <scope>NUCLEOTIDE SEQUENCE</scope>
    <source>
        <strain evidence="5">J27TS8</strain>
    </source>
</reference>
<feature type="compositionally biased region" description="Basic and acidic residues" evidence="3">
    <location>
        <begin position="420"/>
        <end position="444"/>
    </location>
</feature>
<evidence type="ECO:0000256" key="3">
    <source>
        <dbReference type="SAM" id="MobiDB-lite"/>
    </source>
</evidence>
<dbReference type="EMBL" id="BORC01000001">
    <property type="protein sequence ID" value="GIN60282.1"/>
    <property type="molecule type" value="Genomic_DNA"/>
</dbReference>
<name>A0A919WEE2_9BACI</name>
<feature type="region of interest" description="Disordered" evidence="3">
    <location>
        <begin position="384"/>
        <end position="444"/>
    </location>
</feature>
<organism evidence="5 6">
    <name type="scientific">Robertmurraya siralis</name>
    <dbReference type="NCBI Taxonomy" id="77777"/>
    <lineage>
        <taxon>Bacteria</taxon>
        <taxon>Bacillati</taxon>
        <taxon>Bacillota</taxon>
        <taxon>Bacilli</taxon>
        <taxon>Bacillales</taxon>
        <taxon>Bacillaceae</taxon>
        <taxon>Robertmurraya</taxon>
    </lineage>
</organism>
<dbReference type="SMART" id="SM01208">
    <property type="entry name" value="G5"/>
    <property type="match status" value="1"/>
</dbReference>
<dbReference type="Pfam" id="PF07501">
    <property type="entry name" value="G5"/>
    <property type="match status" value="1"/>
</dbReference>
<sequence>MRNQHGIKLFLVLMISVAYIFSFSHFGTLAYGAIVKNHDFFAEGTKIGSLSVAGKTANEALQLTDEELTKWLNETTITLKYKENNEQLDLRYFTFDLTETVQKAKNGQSNPVSVQFNSLDETLYSLSSRLNKEDIALEELEAEIMRAAQLLEIGSYQIRIEDYLLDGQSNEPQVISEFQLDSAFVENELDLFIGKTIELKATSQFSLLDYVKDEIGTVSALTLSKISTSIYEVILPTNFEMIERHISSELPEYAALGFEAKVDPELNYDLIFANGNEWSYFIEFEKVDDVFITYLKGPTLLNRYILLQEDEESFKPKTILQFNSELSPTESRVKVAGKDGQFIKIYREHRDENGAVLKKELISEDFYPPIHQIEITGLIVSTGDSTVTPGTENAEADGDPESQTGESTSIDENGEQAPPSDRDHLDSPKNDENSLWGKENEIPK</sequence>
<dbReference type="AlphaFoldDB" id="A0A919WEE2"/>
<dbReference type="InterPro" id="IPR052913">
    <property type="entry name" value="Glycopeptide_resist_protein"/>
</dbReference>
<evidence type="ECO:0000256" key="1">
    <source>
        <dbReference type="ARBA" id="ARBA00022729"/>
    </source>
</evidence>